<evidence type="ECO:0000313" key="3">
    <source>
        <dbReference type="WBParaSite" id="nRc.2.0.1.t32505-RA"/>
    </source>
</evidence>
<dbReference type="AlphaFoldDB" id="A0A915K2G0"/>
<name>A0A915K2G0_ROMCU</name>
<sequence length="149" mass="16461">MHVLTALLLTFIPAVLATHPPLQCPKPRRFNGSPTCQAMIGNVSVDIFYVRMFERSPIARYATMDAFGRLRHAFDSVRKDRRRGFGLVNVEVGGTQLEIAQIFENDKIYDISKIKDLDLILALKIAADGLTGSASDTKKLIVAGNNVLC</sequence>
<keyword evidence="2" id="KW-1185">Reference proteome</keyword>
<protein>
    <submittedName>
        <fullName evidence="3">Uncharacterized protein</fullName>
    </submittedName>
</protein>
<evidence type="ECO:0000256" key="1">
    <source>
        <dbReference type="SAM" id="SignalP"/>
    </source>
</evidence>
<dbReference type="WBParaSite" id="nRc.2.0.1.t32505-RA">
    <property type="protein sequence ID" value="nRc.2.0.1.t32505-RA"/>
    <property type="gene ID" value="nRc.2.0.1.g32505"/>
</dbReference>
<proteinExistence type="predicted"/>
<evidence type="ECO:0000313" key="2">
    <source>
        <dbReference type="Proteomes" id="UP000887565"/>
    </source>
</evidence>
<reference evidence="3" key="1">
    <citation type="submission" date="2022-11" db="UniProtKB">
        <authorList>
            <consortium name="WormBaseParasite"/>
        </authorList>
    </citation>
    <scope>IDENTIFICATION</scope>
</reference>
<keyword evidence="1" id="KW-0732">Signal</keyword>
<feature type="signal peptide" evidence="1">
    <location>
        <begin position="1"/>
        <end position="17"/>
    </location>
</feature>
<feature type="chain" id="PRO_5036825627" evidence="1">
    <location>
        <begin position="18"/>
        <end position="149"/>
    </location>
</feature>
<organism evidence="2 3">
    <name type="scientific">Romanomermis culicivorax</name>
    <name type="common">Nematode worm</name>
    <dbReference type="NCBI Taxonomy" id="13658"/>
    <lineage>
        <taxon>Eukaryota</taxon>
        <taxon>Metazoa</taxon>
        <taxon>Ecdysozoa</taxon>
        <taxon>Nematoda</taxon>
        <taxon>Enoplea</taxon>
        <taxon>Dorylaimia</taxon>
        <taxon>Mermithida</taxon>
        <taxon>Mermithoidea</taxon>
        <taxon>Mermithidae</taxon>
        <taxon>Romanomermis</taxon>
    </lineage>
</organism>
<accession>A0A915K2G0</accession>
<dbReference type="Proteomes" id="UP000887565">
    <property type="component" value="Unplaced"/>
</dbReference>